<protein>
    <submittedName>
        <fullName evidence="1">Uncharacterized protein</fullName>
    </submittedName>
</protein>
<keyword evidence="2" id="KW-1185">Reference proteome</keyword>
<dbReference type="EMBL" id="SSSM01000001">
    <property type="protein sequence ID" value="THG33445.1"/>
    <property type="molecule type" value="Genomic_DNA"/>
</dbReference>
<dbReference type="AlphaFoldDB" id="A0A4S4FUF0"/>
<sequence>MLFEADVPEGHHFGVSRTVDGGVVGGIYSDITHKLVDQAVFMPVYSASPSERIASAPGTASNSAPRLSPMQQQIAVAITQALVQEIVRQVTPLIVQWMTDKGIPKIKEAWARAIKRPATEAESAKPQAAVEPAMFIASSTGVEVAISEAKVTMSRAEWDERFRLMVRTAEFSEQQRRILEKAEIVEEGNVLEAKPTDQLTPKQFQDSVMQILESNPSLLDEHSAGEWIRIIAQSQKPDDDGSAAALV</sequence>
<comment type="caution">
    <text evidence="1">The sequence shown here is derived from an EMBL/GenBank/DDBJ whole genome shotgun (WGS) entry which is preliminary data.</text>
</comment>
<dbReference type="Proteomes" id="UP000309133">
    <property type="component" value="Unassembled WGS sequence"/>
</dbReference>
<name>A0A4S4FUF0_9MICO</name>
<evidence type="ECO:0000313" key="2">
    <source>
        <dbReference type="Proteomes" id="UP000309133"/>
    </source>
</evidence>
<organism evidence="1 2">
    <name type="scientific">Naasia lichenicola</name>
    <dbReference type="NCBI Taxonomy" id="2565933"/>
    <lineage>
        <taxon>Bacteria</taxon>
        <taxon>Bacillati</taxon>
        <taxon>Actinomycetota</taxon>
        <taxon>Actinomycetes</taxon>
        <taxon>Micrococcales</taxon>
        <taxon>Microbacteriaceae</taxon>
        <taxon>Naasia</taxon>
    </lineage>
</organism>
<gene>
    <name evidence="1" type="ORF">E6C64_03655</name>
</gene>
<dbReference type="OrthoDB" id="1698584at2"/>
<dbReference type="RefSeq" id="WP_136426227.1">
    <property type="nucleotide sequence ID" value="NZ_SSSM01000001.1"/>
</dbReference>
<evidence type="ECO:0000313" key="1">
    <source>
        <dbReference type="EMBL" id="THG33445.1"/>
    </source>
</evidence>
<accession>A0A4S4FUF0</accession>
<reference evidence="1 2" key="1">
    <citation type="submission" date="2019-04" db="EMBL/GenBank/DDBJ databases">
        <authorList>
            <person name="Jiang L."/>
        </authorList>
    </citation>
    <scope>NUCLEOTIDE SEQUENCE [LARGE SCALE GENOMIC DNA]</scope>
    <source>
        <strain evidence="1 2">YIM 131853</strain>
    </source>
</reference>
<proteinExistence type="predicted"/>